<sequence length="28" mass="3562">MKFRRNKKDFFEFENDRKTHVKLYKAGK</sequence>
<name>A0A921IC18_9LACO</name>
<evidence type="ECO:0000313" key="2">
    <source>
        <dbReference type="EMBL" id="HJG14671.1"/>
    </source>
</evidence>
<dbReference type="EMBL" id="DYVK01000010">
    <property type="protein sequence ID" value="HJG14671.1"/>
    <property type="molecule type" value="Genomic_DNA"/>
</dbReference>
<dbReference type="Proteomes" id="UP000759256">
    <property type="component" value="Unassembled WGS sequence"/>
</dbReference>
<accession>A0A921IC18</accession>
<gene>
    <name evidence="2" type="ORF">K8V06_00825</name>
    <name evidence="3" type="ORF">K8V06_00890</name>
</gene>
<dbReference type="AlphaFoldDB" id="A0A921IC18"/>
<reference evidence="3" key="2">
    <citation type="submission" date="2021-09" db="EMBL/GenBank/DDBJ databases">
        <authorList>
            <person name="Gilroy R."/>
        </authorList>
    </citation>
    <scope>NUCLEOTIDE SEQUENCE</scope>
    <source>
        <strain evidence="3">CHK189-29639</strain>
    </source>
</reference>
<proteinExistence type="predicted"/>
<feature type="non-terminal residue" evidence="3">
    <location>
        <position position="28"/>
    </location>
</feature>
<protein>
    <submittedName>
        <fullName evidence="3">KxYKxGKxW signal peptide domain-containing protein</fullName>
    </submittedName>
</protein>
<dbReference type="NCBIfam" id="TIGR03715">
    <property type="entry name" value="KxYKxGKxW"/>
    <property type="match status" value="1"/>
</dbReference>
<organism evidence="3 4">
    <name type="scientific">Ligilactobacillus salivarius</name>
    <dbReference type="NCBI Taxonomy" id="1624"/>
    <lineage>
        <taxon>Bacteria</taxon>
        <taxon>Bacillati</taxon>
        <taxon>Bacillota</taxon>
        <taxon>Bacilli</taxon>
        <taxon>Lactobacillales</taxon>
        <taxon>Lactobacillaceae</taxon>
        <taxon>Ligilactobacillus</taxon>
    </lineage>
</organism>
<dbReference type="EMBL" id="DYVK01000011">
    <property type="protein sequence ID" value="HJG14684.1"/>
    <property type="molecule type" value="Genomic_DNA"/>
</dbReference>
<evidence type="ECO:0000313" key="3">
    <source>
        <dbReference type="EMBL" id="HJG14684.1"/>
    </source>
</evidence>
<comment type="caution">
    <text evidence="3">The sequence shown here is derived from an EMBL/GenBank/DDBJ whole genome shotgun (WGS) entry which is preliminary data.</text>
</comment>
<keyword evidence="1" id="KW-0732">Signal</keyword>
<reference evidence="3" key="1">
    <citation type="journal article" date="2021" name="PeerJ">
        <title>Extensive microbial diversity within the chicken gut microbiome revealed by metagenomics and culture.</title>
        <authorList>
            <person name="Gilroy R."/>
            <person name="Ravi A."/>
            <person name="Getino M."/>
            <person name="Pursley I."/>
            <person name="Horton D.L."/>
            <person name="Alikhan N.F."/>
            <person name="Baker D."/>
            <person name="Gharbi K."/>
            <person name="Hall N."/>
            <person name="Watson M."/>
            <person name="Adriaenssens E.M."/>
            <person name="Foster-Nyarko E."/>
            <person name="Jarju S."/>
            <person name="Secka A."/>
            <person name="Antonio M."/>
            <person name="Oren A."/>
            <person name="Chaudhuri R.R."/>
            <person name="La Ragione R."/>
            <person name="Hildebrand F."/>
            <person name="Pallen M.J."/>
        </authorList>
    </citation>
    <scope>NUCLEOTIDE SEQUENCE</scope>
    <source>
        <strain evidence="3">CHK189-29639</strain>
    </source>
</reference>
<evidence type="ECO:0000256" key="1">
    <source>
        <dbReference type="ARBA" id="ARBA00022729"/>
    </source>
</evidence>
<dbReference type="Pfam" id="PF19258">
    <property type="entry name" value="KxYKxGKxW_sig"/>
    <property type="match status" value="1"/>
</dbReference>
<dbReference type="InterPro" id="IPR022263">
    <property type="entry name" value="KxYKxGKxW"/>
</dbReference>
<evidence type="ECO:0000313" key="4">
    <source>
        <dbReference type="Proteomes" id="UP000759256"/>
    </source>
</evidence>